<feature type="compositionally biased region" description="Low complexity" evidence="7">
    <location>
        <begin position="933"/>
        <end position="955"/>
    </location>
</feature>
<dbReference type="SMART" id="SM00220">
    <property type="entry name" value="S_TKc"/>
    <property type="match status" value="1"/>
</dbReference>
<feature type="region of interest" description="Disordered" evidence="7">
    <location>
        <begin position="870"/>
        <end position="1103"/>
    </location>
</feature>
<feature type="region of interest" description="Disordered" evidence="7">
    <location>
        <begin position="556"/>
        <end position="729"/>
    </location>
</feature>
<evidence type="ECO:0000256" key="4">
    <source>
        <dbReference type="ARBA" id="ARBA00022777"/>
    </source>
</evidence>
<dbReference type="FunFam" id="1.10.510.10:FF:000594">
    <property type="entry name" value="Myosin light chain kinase isoform-III"/>
    <property type="match status" value="1"/>
</dbReference>
<feature type="compositionally biased region" description="Basic and acidic residues" evidence="7">
    <location>
        <begin position="663"/>
        <end position="684"/>
    </location>
</feature>
<dbReference type="PROSITE" id="PS00108">
    <property type="entry name" value="PROTEIN_KINASE_ST"/>
    <property type="match status" value="1"/>
</dbReference>
<dbReference type="EMBL" id="CAXKWB010016095">
    <property type="protein sequence ID" value="CAL4115393.1"/>
    <property type="molecule type" value="Genomic_DNA"/>
</dbReference>
<feature type="compositionally biased region" description="Polar residues" evidence="7">
    <location>
        <begin position="580"/>
        <end position="599"/>
    </location>
</feature>
<feature type="compositionally biased region" description="Basic and acidic residues" evidence="7">
    <location>
        <begin position="963"/>
        <end position="977"/>
    </location>
</feature>
<feature type="non-terminal residue" evidence="9">
    <location>
        <position position="1214"/>
    </location>
</feature>
<feature type="region of interest" description="Disordered" evidence="7">
    <location>
        <begin position="769"/>
        <end position="830"/>
    </location>
</feature>
<dbReference type="PROSITE" id="PS50011">
    <property type="entry name" value="PROTEIN_KINASE_DOM"/>
    <property type="match status" value="1"/>
</dbReference>
<dbReference type="PROSITE" id="PS00107">
    <property type="entry name" value="PROTEIN_KINASE_ATP"/>
    <property type="match status" value="1"/>
</dbReference>
<keyword evidence="4" id="KW-0418">Kinase</keyword>
<feature type="compositionally biased region" description="Low complexity" evidence="7">
    <location>
        <begin position="1053"/>
        <end position="1062"/>
    </location>
</feature>
<evidence type="ECO:0000256" key="3">
    <source>
        <dbReference type="ARBA" id="ARBA00022741"/>
    </source>
</evidence>
<comment type="caution">
    <text evidence="9">The sequence shown here is derived from an EMBL/GenBank/DDBJ whole genome shotgun (WGS) entry which is preliminary data.</text>
</comment>
<dbReference type="InterPro" id="IPR011009">
    <property type="entry name" value="Kinase-like_dom_sf"/>
</dbReference>
<feature type="compositionally biased region" description="Basic and acidic residues" evidence="7">
    <location>
        <begin position="809"/>
        <end position="826"/>
    </location>
</feature>
<dbReference type="GO" id="GO:0004674">
    <property type="term" value="F:protein serine/threonine kinase activity"/>
    <property type="evidence" value="ECO:0007669"/>
    <property type="project" value="UniProtKB-KW"/>
</dbReference>
<feature type="region of interest" description="Disordered" evidence="7">
    <location>
        <begin position="311"/>
        <end position="419"/>
    </location>
</feature>
<feature type="compositionally biased region" description="Low complexity" evidence="7">
    <location>
        <begin position="778"/>
        <end position="788"/>
    </location>
</feature>
<feature type="binding site" evidence="6">
    <location>
        <position position="72"/>
    </location>
    <ligand>
        <name>ATP</name>
        <dbReference type="ChEBI" id="CHEBI:30616"/>
    </ligand>
</feature>
<dbReference type="PANTHER" id="PTHR24342">
    <property type="entry name" value="SERINE/THREONINE-PROTEIN KINASE 17"/>
    <property type="match status" value="1"/>
</dbReference>
<feature type="region of interest" description="Disordered" evidence="7">
    <location>
        <begin position="1184"/>
        <end position="1214"/>
    </location>
</feature>
<dbReference type="Pfam" id="PF00069">
    <property type="entry name" value="Pkinase"/>
    <property type="match status" value="1"/>
</dbReference>
<gene>
    <name evidence="9" type="ORF">MNOR_LOCUS20646</name>
</gene>
<dbReference type="Proteomes" id="UP001497623">
    <property type="component" value="Unassembled WGS sequence"/>
</dbReference>
<evidence type="ECO:0000256" key="7">
    <source>
        <dbReference type="SAM" id="MobiDB-lite"/>
    </source>
</evidence>
<keyword evidence="10" id="KW-1185">Reference proteome</keyword>
<dbReference type="InterPro" id="IPR017441">
    <property type="entry name" value="Protein_kinase_ATP_BS"/>
</dbReference>
<feature type="compositionally biased region" description="Low complexity" evidence="7">
    <location>
        <begin position="624"/>
        <end position="637"/>
    </location>
</feature>
<dbReference type="GO" id="GO:0043065">
    <property type="term" value="P:positive regulation of apoptotic process"/>
    <property type="evidence" value="ECO:0007669"/>
    <property type="project" value="TreeGrafter"/>
</dbReference>
<feature type="compositionally biased region" description="Basic and acidic residues" evidence="7">
    <location>
        <begin position="1075"/>
        <end position="1085"/>
    </location>
</feature>
<reference evidence="9 10" key="1">
    <citation type="submission" date="2024-05" db="EMBL/GenBank/DDBJ databases">
        <authorList>
            <person name="Wallberg A."/>
        </authorList>
    </citation>
    <scope>NUCLEOTIDE SEQUENCE [LARGE SCALE GENOMIC DNA]</scope>
</reference>
<feature type="compositionally biased region" description="Polar residues" evidence="7">
    <location>
        <begin position="874"/>
        <end position="883"/>
    </location>
</feature>
<evidence type="ECO:0000313" key="10">
    <source>
        <dbReference type="Proteomes" id="UP001497623"/>
    </source>
</evidence>
<evidence type="ECO:0000259" key="8">
    <source>
        <dbReference type="PROSITE" id="PS50011"/>
    </source>
</evidence>
<feature type="compositionally biased region" description="Basic and acidic residues" evidence="7">
    <location>
        <begin position="556"/>
        <end position="578"/>
    </location>
</feature>
<protein>
    <recommendedName>
        <fullName evidence="8">Protein kinase domain-containing protein</fullName>
    </recommendedName>
</protein>
<evidence type="ECO:0000256" key="2">
    <source>
        <dbReference type="ARBA" id="ARBA00022679"/>
    </source>
</evidence>
<dbReference type="SUPFAM" id="SSF56112">
    <property type="entry name" value="Protein kinase-like (PK-like)"/>
    <property type="match status" value="1"/>
</dbReference>
<feature type="compositionally biased region" description="Low complexity" evidence="7">
    <location>
        <begin position="1192"/>
        <end position="1208"/>
    </location>
</feature>
<keyword evidence="5 6" id="KW-0067">ATP-binding</keyword>
<dbReference type="InterPro" id="IPR000719">
    <property type="entry name" value="Prot_kinase_dom"/>
</dbReference>
<dbReference type="Gene3D" id="1.10.510.10">
    <property type="entry name" value="Transferase(Phosphotransferase) domain 1"/>
    <property type="match status" value="1"/>
</dbReference>
<feature type="compositionally biased region" description="Polar residues" evidence="7">
    <location>
        <begin position="902"/>
        <end position="920"/>
    </location>
</feature>
<keyword evidence="1" id="KW-0723">Serine/threonine-protein kinase</keyword>
<feature type="region of interest" description="Disordered" evidence="7">
    <location>
        <begin position="484"/>
        <end position="512"/>
    </location>
</feature>
<feature type="compositionally biased region" description="Polar residues" evidence="7">
    <location>
        <begin position="980"/>
        <end position="1008"/>
    </location>
</feature>
<dbReference type="Gene3D" id="3.30.200.20">
    <property type="entry name" value="Phosphorylase Kinase, domain 1"/>
    <property type="match status" value="1"/>
</dbReference>
<dbReference type="PANTHER" id="PTHR24342:SF20">
    <property type="entry name" value="MYOSIN LIGHT CHAIN KINASE, SMOOTH MUSCLE"/>
    <property type="match status" value="1"/>
</dbReference>
<feature type="compositionally biased region" description="Basic and acidic residues" evidence="7">
    <location>
        <begin position="324"/>
        <end position="378"/>
    </location>
</feature>
<feature type="domain" description="Protein kinase" evidence="8">
    <location>
        <begin position="43"/>
        <end position="302"/>
    </location>
</feature>
<dbReference type="GO" id="GO:0035556">
    <property type="term" value="P:intracellular signal transduction"/>
    <property type="evidence" value="ECO:0007669"/>
    <property type="project" value="TreeGrafter"/>
</dbReference>
<dbReference type="CDD" id="cd14103">
    <property type="entry name" value="STKc_MLCK"/>
    <property type="match status" value="1"/>
</dbReference>
<name>A0AAV2R459_MEGNR</name>
<evidence type="ECO:0000256" key="6">
    <source>
        <dbReference type="PROSITE-ProRule" id="PRU10141"/>
    </source>
</evidence>
<organism evidence="9 10">
    <name type="scientific">Meganyctiphanes norvegica</name>
    <name type="common">Northern krill</name>
    <name type="synonym">Thysanopoda norvegica</name>
    <dbReference type="NCBI Taxonomy" id="48144"/>
    <lineage>
        <taxon>Eukaryota</taxon>
        <taxon>Metazoa</taxon>
        <taxon>Ecdysozoa</taxon>
        <taxon>Arthropoda</taxon>
        <taxon>Crustacea</taxon>
        <taxon>Multicrustacea</taxon>
        <taxon>Malacostraca</taxon>
        <taxon>Eumalacostraca</taxon>
        <taxon>Eucarida</taxon>
        <taxon>Euphausiacea</taxon>
        <taxon>Euphausiidae</taxon>
        <taxon>Meganyctiphanes</taxon>
    </lineage>
</organism>
<evidence type="ECO:0000256" key="5">
    <source>
        <dbReference type="ARBA" id="ARBA00022840"/>
    </source>
</evidence>
<evidence type="ECO:0000256" key="1">
    <source>
        <dbReference type="ARBA" id="ARBA00022527"/>
    </source>
</evidence>
<accession>A0AAV2R459</accession>
<proteinExistence type="predicted"/>
<dbReference type="GO" id="GO:0005634">
    <property type="term" value="C:nucleus"/>
    <property type="evidence" value="ECO:0007669"/>
    <property type="project" value="TreeGrafter"/>
</dbReference>
<keyword evidence="3 6" id="KW-0547">Nucleotide-binding</keyword>
<dbReference type="InterPro" id="IPR008271">
    <property type="entry name" value="Ser/Thr_kinase_AS"/>
</dbReference>
<dbReference type="GO" id="GO:0005524">
    <property type="term" value="F:ATP binding"/>
    <property type="evidence" value="ECO:0007669"/>
    <property type="project" value="UniProtKB-UniRule"/>
</dbReference>
<feature type="compositionally biased region" description="Basic and acidic residues" evidence="7">
    <location>
        <begin position="693"/>
        <end position="713"/>
    </location>
</feature>
<evidence type="ECO:0000313" key="9">
    <source>
        <dbReference type="EMBL" id="CAL4115393.1"/>
    </source>
</evidence>
<keyword evidence="2" id="KW-0808">Transferase</keyword>
<dbReference type="AlphaFoldDB" id="A0AAV2R459"/>
<sequence length="1214" mass="137399">MTAAARLRTMIIVDENEPDEDLDPPFPPRNVEVKVDVDMRKYYDLQNEIGRGRFGTVYLCNDKDTSQKFAAKFVNTKRNQDRENVEREIEIMKVLNQDKPHPLMIQLYDAFDVGKEMCLILEVVDGGELFERVIDDDFVLTERACAIFTKQICQALEFIHSKNVLHLDMKPENILCLSREGNRVKICDFGLARKFDPKKKLQVLFGTPEFVAPEVVNFEPISFGTDMWSVGVICYVLLSGLSPFMGHDYVETMTNVTKNKYDFDDEVFDTVSEEAKDFIRRLLVLDKSLRPSPEQCYRHQWFRKLPPKRVNNNETVSESEDEKNDSSIEEKFKKEEKEKEKDEILQTNNYEKKNHNEIKGEELKVSKDNLKENVERWNSHPNSPYNVKTLEPLDVQGGKIRGKSRSSHSDDELGEDDKDEFTCYTIEKQKPVTNIPPADMVKQLEEKLSKLKHNDVIKDDIHYKQRTESKGLTGTKEDQIKIQEEGKRKWGDDAKKSLEVTPGKNKESALSKAKAEAQKALEESRKYKEQVLKIQEQSRIALEEIKRIREREEAKRGILNRDLESKGKIPKEPMKRPESPTVQKYSNISTKPATKTSVNIVPGVDKQITDVKKSETSQNSHVLTHSSQTSKHQQSSKDLPIPIQSQQEEDVPETALLINQQKISRDAPHLLELKTRRGSKDSTGDKSFPSSRKTSESEPPHSWETDRSSKERTPGANAHKRPSRDMPLSGAELEHLAAISVLGNSAEANNIQLWPDLMIGPQHNGNSLNIPANGIGKSSSGTSLLSSSDENDQELNRNKDEDVLPQSLSKEKSDIKHKNANEKSQKSESSYVAPNNLVAWILDIGTTQAQTEQRQTPLSDRVNQWEKRDKLFGSPSSNNQEILGTSRPVSPFGQALRKEKSSTNLSTSFSATNLQSSPSTDDLVIQTPWGPAKRSPSRTSLSRSSSGNRLSKSPSFDVPSLKCNEHSSSIKDHDHLHPTRSLTRSPSPMSISTIESNRSNIQSPNSTEMMEPKYSKSSLRTIDEPSTLVEKNYQEPKYNSLPRSAKLSKTRSTDSISSARSSSIEKGKKTTSIESIKEVDNDTLKRKSKTPLPPLPGQKKPVGMPSLFSAKERISLFEQKKETRPPQRPFTRTRSNVVFDKFTSADKAIENSRICDENKNPVSTIYSSKSNNTQIEYLMNRLQNKNGKPPLDIINNSDSVNNNSQSSVYSKRGK</sequence>